<dbReference type="EMBL" id="JAMYJR010000027">
    <property type="protein sequence ID" value="MCO8273719.1"/>
    <property type="molecule type" value="Genomic_DNA"/>
</dbReference>
<dbReference type="PANTHER" id="PTHR44154">
    <property type="entry name" value="QUINONE OXIDOREDUCTASE"/>
    <property type="match status" value="1"/>
</dbReference>
<evidence type="ECO:0000313" key="3">
    <source>
        <dbReference type="EMBL" id="MCO8273719.1"/>
    </source>
</evidence>
<dbReference type="Gene3D" id="3.90.180.10">
    <property type="entry name" value="Medium-chain alcohol dehydrogenases, catalytic domain"/>
    <property type="match status" value="1"/>
</dbReference>
<dbReference type="InterPro" id="IPR013154">
    <property type="entry name" value="ADH-like_N"/>
</dbReference>
<proteinExistence type="predicted"/>
<organism evidence="3 4">
    <name type="scientific">Paractinoplanes aksuensis</name>
    <dbReference type="NCBI Taxonomy" id="2939490"/>
    <lineage>
        <taxon>Bacteria</taxon>
        <taxon>Bacillati</taxon>
        <taxon>Actinomycetota</taxon>
        <taxon>Actinomycetes</taxon>
        <taxon>Micromonosporales</taxon>
        <taxon>Micromonosporaceae</taxon>
        <taxon>Paractinoplanes</taxon>
    </lineage>
</organism>
<accession>A0ABT1DSB7</accession>
<keyword evidence="4" id="KW-1185">Reference proteome</keyword>
<dbReference type="PANTHER" id="PTHR44154:SF1">
    <property type="entry name" value="QUINONE OXIDOREDUCTASE"/>
    <property type="match status" value="1"/>
</dbReference>
<evidence type="ECO:0000313" key="4">
    <source>
        <dbReference type="Proteomes" id="UP001523369"/>
    </source>
</evidence>
<reference evidence="3 4" key="1">
    <citation type="submission" date="2022-06" db="EMBL/GenBank/DDBJ databases">
        <title>New Species of the Genus Actinoplanes, ActinopZanes ferrugineus.</title>
        <authorList>
            <person name="Ding P."/>
        </authorList>
    </citation>
    <scope>NUCLEOTIDE SEQUENCE [LARGE SCALE GENOMIC DNA]</scope>
    <source>
        <strain evidence="3 4">TRM88003</strain>
    </source>
</reference>
<dbReference type="Pfam" id="PF13602">
    <property type="entry name" value="ADH_zinc_N_2"/>
    <property type="match status" value="1"/>
</dbReference>
<comment type="caution">
    <text evidence="3">The sequence shown here is derived from an EMBL/GenBank/DDBJ whole genome shotgun (WGS) entry which is preliminary data.</text>
</comment>
<gene>
    <name evidence="3" type="ORF">M1L60_24285</name>
</gene>
<dbReference type="SUPFAM" id="SSF50129">
    <property type="entry name" value="GroES-like"/>
    <property type="match status" value="1"/>
</dbReference>
<dbReference type="SMART" id="SM00829">
    <property type="entry name" value="PKS_ER"/>
    <property type="match status" value="1"/>
</dbReference>
<keyword evidence="1" id="KW-0521">NADP</keyword>
<sequence>MTRAVVLDGYGPPEKLRLTDIEVPAPGPGQIRILPRFSGVGPTDLAIRAGHLSAAFPAAPGTVLGFEAAGVVESAGPGVDDVRDGDEVAVFLPRLGGYAGLVVADHWVPKPPAVDWADAAAAPASGEAAVRVLDQLGVSDGETLLILGAAGSVGTIATQLAVERGAKVIAAVRPADFAAMEQFGATPVDYTSTLAQPVDAVLDASGRSDLRTAVRLAGGPERVITLSDPRGPQLGVALSEVVPAGVRPALQLVMDRLATGRLTLQPHSIVPLAEAAAVHTRLESGAQRGKVLLA</sequence>
<evidence type="ECO:0000259" key="2">
    <source>
        <dbReference type="SMART" id="SM00829"/>
    </source>
</evidence>
<evidence type="ECO:0000256" key="1">
    <source>
        <dbReference type="ARBA" id="ARBA00022857"/>
    </source>
</evidence>
<dbReference type="Pfam" id="PF08240">
    <property type="entry name" value="ADH_N"/>
    <property type="match status" value="1"/>
</dbReference>
<feature type="domain" description="Enoyl reductase (ER)" evidence="2">
    <location>
        <begin position="11"/>
        <end position="293"/>
    </location>
</feature>
<protein>
    <submittedName>
        <fullName evidence="3">NADP-dependent oxidoreductase</fullName>
    </submittedName>
</protein>
<dbReference type="InterPro" id="IPR020843">
    <property type="entry name" value="ER"/>
</dbReference>
<dbReference type="InterPro" id="IPR036291">
    <property type="entry name" value="NAD(P)-bd_dom_sf"/>
</dbReference>
<name>A0ABT1DSB7_9ACTN</name>
<dbReference type="SUPFAM" id="SSF51735">
    <property type="entry name" value="NAD(P)-binding Rossmann-fold domains"/>
    <property type="match status" value="1"/>
</dbReference>
<dbReference type="Gene3D" id="3.40.50.720">
    <property type="entry name" value="NAD(P)-binding Rossmann-like Domain"/>
    <property type="match status" value="1"/>
</dbReference>
<dbReference type="Proteomes" id="UP001523369">
    <property type="component" value="Unassembled WGS sequence"/>
</dbReference>
<dbReference type="InterPro" id="IPR051603">
    <property type="entry name" value="Zinc-ADH_QOR/CCCR"/>
</dbReference>
<dbReference type="CDD" id="cd05289">
    <property type="entry name" value="MDR_like_2"/>
    <property type="match status" value="1"/>
</dbReference>
<dbReference type="InterPro" id="IPR011032">
    <property type="entry name" value="GroES-like_sf"/>
</dbReference>
<dbReference type="RefSeq" id="WP_253239798.1">
    <property type="nucleotide sequence ID" value="NZ_JAMYJR010000027.1"/>
</dbReference>